<protein>
    <submittedName>
        <fullName evidence="1">Uncharacterized protein</fullName>
    </submittedName>
</protein>
<gene>
    <name evidence="1" type="ORF">M5D96_012424</name>
</gene>
<organism evidence="1 2">
    <name type="scientific">Drosophila gunungcola</name>
    <name type="common">fruit fly</name>
    <dbReference type="NCBI Taxonomy" id="103775"/>
    <lineage>
        <taxon>Eukaryota</taxon>
        <taxon>Metazoa</taxon>
        <taxon>Ecdysozoa</taxon>
        <taxon>Arthropoda</taxon>
        <taxon>Hexapoda</taxon>
        <taxon>Insecta</taxon>
        <taxon>Pterygota</taxon>
        <taxon>Neoptera</taxon>
        <taxon>Endopterygota</taxon>
        <taxon>Diptera</taxon>
        <taxon>Brachycera</taxon>
        <taxon>Muscomorpha</taxon>
        <taxon>Ephydroidea</taxon>
        <taxon>Drosophilidae</taxon>
        <taxon>Drosophila</taxon>
        <taxon>Sophophora</taxon>
    </lineage>
</organism>
<dbReference type="AlphaFoldDB" id="A0A9Q0BKB0"/>
<dbReference type="EMBL" id="JAMKOV010000058">
    <property type="protein sequence ID" value="KAI8034760.1"/>
    <property type="molecule type" value="Genomic_DNA"/>
</dbReference>
<evidence type="ECO:0000313" key="1">
    <source>
        <dbReference type="EMBL" id="KAI8034760.1"/>
    </source>
</evidence>
<proteinExistence type="predicted"/>
<name>A0A9Q0BKB0_9MUSC</name>
<keyword evidence="2" id="KW-1185">Reference proteome</keyword>
<accession>A0A9Q0BKB0</accession>
<comment type="caution">
    <text evidence="1">The sequence shown here is derived from an EMBL/GenBank/DDBJ whole genome shotgun (WGS) entry which is preliminary data.</text>
</comment>
<dbReference type="Proteomes" id="UP001059596">
    <property type="component" value="Unassembled WGS sequence"/>
</dbReference>
<evidence type="ECO:0000313" key="2">
    <source>
        <dbReference type="Proteomes" id="UP001059596"/>
    </source>
</evidence>
<reference evidence="1" key="1">
    <citation type="journal article" date="2023" name="Genome Biol. Evol.">
        <title>Long-read-based Genome Assembly of Drosophila gunungcola Reveals Fewer Chemosensory Genes in Flower-breeding Species.</title>
        <authorList>
            <person name="Negi A."/>
            <person name="Liao B.Y."/>
            <person name="Yeh S.D."/>
        </authorList>
    </citation>
    <scope>NUCLEOTIDE SEQUENCE</scope>
    <source>
        <strain evidence="1">Sukarami</strain>
    </source>
</reference>
<feature type="non-terminal residue" evidence="1">
    <location>
        <position position="1"/>
    </location>
</feature>
<sequence length="181" mass="20046">FGHAARSSNRYGHIATRSGRGVWGWGFGTGLVTTGMSHMHLCHARMATGGAVGATGELQVTVRQTECLVRHGLECQTFICRIGISCICICLCFATGPPASCVRLDDPPRNPPSAPRRPLAIDRPWAKHGSNPADWRFVFYLQLIDARLPSNNNSHMKMQTKKLTQKLSWTLLDGVHVRWVR</sequence>